<dbReference type="AlphaFoldDB" id="A0A3M0A2T9"/>
<dbReference type="EMBL" id="REFJ01000005">
    <property type="protein sequence ID" value="RMA78764.1"/>
    <property type="molecule type" value="Genomic_DNA"/>
</dbReference>
<name>A0A3M0A2T9_9GAMM</name>
<evidence type="ECO:0000313" key="1">
    <source>
        <dbReference type="EMBL" id="RMA78764.1"/>
    </source>
</evidence>
<dbReference type="RefSeq" id="WP_245962655.1">
    <property type="nucleotide sequence ID" value="NZ_REFJ01000005.1"/>
</dbReference>
<reference evidence="1 2" key="1">
    <citation type="submission" date="2018-10" db="EMBL/GenBank/DDBJ databases">
        <title>Genomic Encyclopedia of Type Strains, Phase IV (KMG-IV): sequencing the most valuable type-strain genomes for metagenomic binning, comparative biology and taxonomic classification.</title>
        <authorList>
            <person name="Goeker M."/>
        </authorList>
    </citation>
    <scope>NUCLEOTIDE SEQUENCE [LARGE SCALE GENOMIC DNA]</scope>
    <source>
        <strain evidence="1 2">DSM 25080</strain>
    </source>
</reference>
<keyword evidence="2" id="KW-1185">Reference proteome</keyword>
<dbReference type="Pfam" id="PF10985">
    <property type="entry name" value="DUF2805"/>
    <property type="match status" value="1"/>
</dbReference>
<protein>
    <submittedName>
        <fullName evidence="1">Uncharacterized protein (TIGR03643 family)</fullName>
    </submittedName>
</protein>
<dbReference type="InterPro" id="IPR019882">
    <property type="entry name" value="CHP03643"/>
</dbReference>
<proteinExistence type="predicted"/>
<organism evidence="1 2">
    <name type="scientific">Umboniibacter marinipuniceus</name>
    <dbReference type="NCBI Taxonomy" id="569599"/>
    <lineage>
        <taxon>Bacteria</taxon>
        <taxon>Pseudomonadati</taxon>
        <taxon>Pseudomonadota</taxon>
        <taxon>Gammaproteobacteria</taxon>
        <taxon>Cellvibrionales</taxon>
        <taxon>Cellvibrionaceae</taxon>
        <taxon>Umboniibacter</taxon>
    </lineage>
</organism>
<dbReference type="Proteomes" id="UP000267187">
    <property type="component" value="Unassembled WGS sequence"/>
</dbReference>
<evidence type="ECO:0000313" key="2">
    <source>
        <dbReference type="Proteomes" id="UP000267187"/>
    </source>
</evidence>
<gene>
    <name evidence="1" type="ORF">DFR27_2103</name>
</gene>
<sequence length="78" mass="9243">MKRKRVDVENLSASLMSEVVEMAWCDKTSFDDIKSQLDLSEQATIRVMRRHLKPSSFKLWRRRVSGRVAKHRQLRQNA</sequence>
<accession>A0A3M0A2T9</accession>
<dbReference type="NCBIfam" id="TIGR03643">
    <property type="entry name" value="TIGR03643 family protein"/>
    <property type="match status" value="1"/>
</dbReference>
<comment type="caution">
    <text evidence="1">The sequence shown here is derived from an EMBL/GenBank/DDBJ whole genome shotgun (WGS) entry which is preliminary data.</text>
</comment>